<dbReference type="Proteomes" id="UP001516400">
    <property type="component" value="Unassembled WGS sequence"/>
</dbReference>
<comment type="catalytic activity">
    <reaction evidence="5">
        <text>glucuronate acceptor + UDP-alpha-D-glucuronate = acceptor beta-D-glucuronoside + UDP + H(+)</text>
        <dbReference type="Rhea" id="RHEA:21032"/>
        <dbReference type="ChEBI" id="CHEBI:15378"/>
        <dbReference type="ChEBI" id="CHEBI:58052"/>
        <dbReference type="ChEBI" id="CHEBI:58223"/>
        <dbReference type="ChEBI" id="CHEBI:132367"/>
        <dbReference type="ChEBI" id="CHEBI:132368"/>
        <dbReference type="EC" id="2.4.1.17"/>
    </reaction>
</comment>
<evidence type="ECO:0000256" key="1">
    <source>
        <dbReference type="ARBA" id="ARBA00009995"/>
    </source>
</evidence>
<keyword evidence="2 4" id="KW-0328">Glycosyltransferase</keyword>
<name>A0ABD2MM64_9CUCU</name>
<evidence type="ECO:0000256" key="4">
    <source>
        <dbReference type="RuleBase" id="RU003718"/>
    </source>
</evidence>
<dbReference type="InterPro" id="IPR002213">
    <property type="entry name" value="UDP_glucos_trans"/>
</dbReference>
<gene>
    <name evidence="6" type="ORF">HHI36_011466</name>
</gene>
<evidence type="ECO:0000256" key="3">
    <source>
        <dbReference type="ARBA" id="ARBA00022679"/>
    </source>
</evidence>
<evidence type="ECO:0000313" key="6">
    <source>
        <dbReference type="EMBL" id="KAL3267335.1"/>
    </source>
</evidence>
<dbReference type="InterPro" id="IPR035595">
    <property type="entry name" value="UDP_glycos_trans_CS"/>
</dbReference>
<feature type="transmembrane region" description="Helical" evidence="5">
    <location>
        <begin position="280"/>
        <end position="303"/>
    </location>
</feature>
<evidence type="ECO:0000256" key="2">
    <source>
        <dbReference type="ARBA" id="ARBA00022676"/>
    </source>
</evidence>
<reference evidence="6 7" key="1">
    <citation type="journal article" date="2021" name="BMC Biol.">
        <title>Horizontally acquired antibacterial genes associated with adaptive radiation of ladybird beetles.</title>
        <authorList>
            <person name="Li H.S."/>
            <person name="Tang X.F."/>
            <person name="Huang Y.H."/>
            <person name="Xu Z.Y."/>
            <person name="Chen M.L."/>
            <person name="Du X.Y."/>
            <person name="Qiu B.Y."/>
            <person name="Chen P.T."/>
            <person name="Zhang W."/>
            <person name="Slipinski A."/>
            <person name="Escalona H.E."/>
            <person name="Waterhouse R.M."/>
            <person name="Zwick A."/>
            <person name="Pang H."/>
        </authorList>
    </citation>
    <scope>NUCLEOTIDE SEQUENCE [LARGE SCALE GENOMIC DNA]</scope>
    <source>
        <strain evidence="6">SYSU2018</strain>
    </source>
</reference>
<protein>
    <recommendedName>
        <fullName evidence="5">UDP-glucuronosyltransferase</fullName>
        <ecNumber evidence="5">2.4.1.17</ecNumber>
    </recommendedName>
</protein>
<dbReference type="SUPFAM" id="SSF53756">
    <property type="entry name" value="UDP-Glycosyltransferase/glycogen phosphorylase"/>
    <property type="match status" value="1"/>
</dbReference>
<evidence type="ECO:0000256" key="5">
    <source>
        <dbReference type="RuleBase" id="RU362059"/>
    </source>
</evidence>
<dbReference type="PANTHER" id="PTHR48043">
    <property type="entry name" value="EG:EG0003.4 PROTEIN-RELATED"/>
    <property type="match status" value="1"/>
</dbReference>
<keyword evidence="7" id="KW-1185">Reference proteome</keyword>
<dbReference type="Gene3D" id="3.40.50.2000">
    <property type="entry name" value="Glycogen Phosphorylase B"/>
    <property type="match status" value="1"/>
</dbReference>
<organism evidence="6 7">
    <name type="scientific">Cryptolaemus montrouzieri</name>
    <dbReference type="NCBI Taxonomy" id="559131"/>
    <lineage>
        <taxon>Eukaryota</taxon>
        <taxon>Metazoa</taxon>
        <taxon>Ecdysozoa</taxon>
        <taxon>Arthropoda</taxon>
        <taxon>Hexapoda</taxon>
        <taxon>Insecta</taxon>
        <taxon>Pterygota</taxon>
        <taxon>Neoptera</taxon>
        <taxon>Endopterygota</taxon>
        <taxon>Coleoptera</taxon>
        <taxon>Polyphaga</taxon>
        <taxon>Cucujiformia</taxon>
        <taxon>Coccinelloidea</taxon>
        <taxon>Coccinellidae</taxon>
        <taxon>Scymninae</taxon>
        <taxon>Scymnini</taxon>
        <taxon>Cryptolaemus</taxon>
    </lineage>
</organism>
<keyword evidence="5" id="KW-1133">Transmembrane helix</keyword>
<keyword evidence="5" id="KW-0812">Transmembrane</keyword>
<dbReference type="FunFam" id="3.40.50.2000:FF:000050">
    <property type="entry name" value="UDP-glucuronosyltransferase"/>
    <property type="match status" value="1"/>
</dbReference>
<keyword evidence="3 4" id="KW-0808">Transferase</keyword>
<dbReference type="EC" id="2.4.1.17" evidence="5"/>
<dbReference type="GO" id="GO:0016020">
    <property type="term" value="C:membrane"/>
    <property type="evidence" value="ECO:0007669"/>
    <property type="project" value="UniProtKB-SubCell"/>
</dbReference>
<dbReference type="PANTHER" id="PTHR48043:SF159">
    <property type="entry name" value="EG:EG0003.4 PROTEIN-RELATED"/>
    <property type="match status" value="1"/>
</dbReference>
<dbReference type="PROSITE" id="PS00375">
    <property type="entry name" value="UDPGT"/>
    <property type="match status" value="1"/>
</dbReference>
<dbReference type="InterPro" id="IPR050271">
    <property type="entry name" value="UDP-glycosyltransferase"/>
</dbReference>
<sequence>MDFTERVQNMINNVIANSVVNFLMIPYQNKQLHKYYPDAPQVNDLIYNTSLLLINADPSVYDPIPKVPNVINIAGYHIAKPKPLPKDIEIILNNAKHGVVYFSLGSNLKSKFIAKEKIEIILRVLSRLKETVLWKFEDDLPGKPANVIIQKWFPQNDILAHKNVKLFITHGGLYSTIESIYHGVPMLGFPFFGDQMSNLMRAERFGYGKWMKLTELEEENFEAHIRDLLRDPKYSEAAKHRSKILNDKPLSPADALAYWVDYVIRHKGADHLKVPQNLSWYQYLMLDAIAFISVCIISVFVIVKYSLRLIIKMCKTKKSKVKTN</sequence>
<dbReference type="GO" id="GO:0015020">
    <property type="term" value="F:glucuronosyltransferase activity"/>
    <property type="evidence" value="ECO:0007669"/>
    <property type="project" value="UniProtKB-EC"/>
</dbReference>
<dbReference type="Pfam" id="PF00201">
    <property type="entry name" value="UDPGT"/>
    <property type="match status" value="1"/>
</dbReference>
<comment type="subcellular location">
    <subcellularLocation>
        <location evidence="5">Membrane</location>
        <topology evidence="5">Single-pass membrane protein</topology>
    </subcellularLocation>
</comment>
<dbReference type="EMBL" id="JABFTP020000001">
    <property type="protein sequence ID" value="KAL3267335.1"/>
    <property type="molecule type" value="Genomic_DNA"/>
</dbReference>
<comment type="similarity">
    <text evidence="1 4">Belongs to the UDP-glycosyltransferase family.</text>
</comment>
<keyword evidence="5" id="KW-0472">Membrane</keyword>
<comment type="caution">
    <text evidence="6">The sequence shown here is derived from an EMBL/GenBank/DDBJ whole genome shotgun (WGS) entry which is preliminary data.</text>
</comment>
<proteinExistence type="inferred from homology"/>
<dbReference type="AlphaFoldDB" id="A0ABD2MM64"/>
<dbReference type="CDD" id="cd03784">
    <property type="entry name" value="GT1_Gtf-like"/>
    <property type="match status" value="1"/>
</dbReference>
<accession>A0ABD2MM64</accession>
<evidence type="ECO:0000313" key="7">
    <source>
        <dbReference type="Proteomes" id="UP001516400"/>
    </source>
</evidence>